<dbReference type="InterPro" id="IPR013783">
    <property type="entry name" value="Ig-like_fold"/>
</dbReference>
<dbReference type="InterPro" id="IPR035986">
    <property type="entry name" value="PKD_dom_sf"/>
</dbReference>
<name>A0ABT8KWF7_9BACT</name>
<evidence type="ECO:0000313" key="3">
    <source>
        <dbReference type="Proteomes" id="UP001172082"/>
    </source>
</evidence>
<gene>
    <name evidence="2" type="ORF">QQ008_27205</name>
</gene>
<dbReference type="InterPro" id="IPR036179">
    <property type="entry name" value="Ig-like_dom_sf"/>
</dbReference>
<dbReference type="NCBIfam" id="TIGR04183">
    <property type="entry name" value="Por_Secre_tail"/>
    <property type="match status" value="1"/>
</dbReference>
<dbReference type="SUPFAM" id="SSF49299">
    <property type="entry name" value="PKD domain"/>
    <property type="match status" value="1"/>
</dbReference>
<evidence type="ECO:0000259" key="1">
    <source>
        <dbReference type="PROSITE" id="PS50835"/>
    </source>
</evidence>
<dbReference type="InterPro" id="IPR052918">
    <property type="entry name" value="Motility_Chemotaxis_Reg"/>
</dbReference>
<dbReference type="SUPFAM" id="SSF48726">
    <property type="entry name" value="Immunoglobulin"/>
    <property type="match status" value="1"/>
</dbReference>
<sequence>MKKLPKHIKLKEVLKLLIIYTLLVLSSGVQAQWVETIGKNPGLISGNSVVADNNGNAYVVGRDFAQQDQFTGTESDTVNSFERRRLFIHKYDREGNLLWENSIATDSVRANITDIGIDNNGNSYVTGYFQDSLKFSETVKFRNLNESALFIAKYDADGAFVWADVVAVTGSNTILPFSIAVDGSGNSFVGGAFNGTINFGSQIITSINNEFFIAKYNDDGNFQWAEAGITNSTTDEAYITDLAFHNNAIYALGNFNAQVAFTDTTLASNNDKANLFVAKYLNTPTPTLDMIIKAEAEEGNGLQVDNGNIFIAGKYTGNASFIDPDTTATIAMGGGSSAAFLSKYDQSGNFIWVKNGTVNQGDAMAESVDIDENGNAYITGSFGSNNTTSSLDFDGTATSSVDSLDIFMAKFNDAGNLIWLQSAGDIGHDESPDIAVSDSIDIFITGYYTESLKIGNIIASANFSGLKGFIANIDICPAMIAEINAADTITFCEGETFLLQATIDPNYSYQWQKDEEDIAGEIASSITVADSGVYRVEVTDTNIQCTKLSNEIVVIAYPVPQPELTLEGEPIICEGDSIKITTNLSSDHHFQWYRNGVMTSAADTLKSLVVYDPGIYHVEATNPFDCSAISDTQEIQVLPFPSNVITVEGELTFCEGNSVNLTAEHMNGFSYQWFRNNEALPNDTLQTLSATMSGQYFVQITNASICTIDSEINVISAVPIPEALAEAGSETSFCEGGGVTLFANQGVNLTYEWTKDGNIILDTNKDRLIVRESGSYQVIVTNDTDCSNTSDAIDVNVFTKPEATIQVNGATTFCKGVSTTLTANTGNGFSYQWKVYGTPIEGADARELEVTETGIYTVEVTDNNGCTRESSAETIEVKPLPDAFIVPLGPTTFCDGGVVTLQANSGNNFSYQWYQNDQVISGATSQNYEATGAGNYAVAITNGFDCSFLSEAIMVEVNTLPNTEVLHDTPLEFCEQDSVILYVNNEEGISYQWLKNGFEIEGAEKASLVVKEPGDYSLAALSTAFCSSVSNTFTVQVIDNDTPIINVNGNKLTTSLFISYQWNFNGTPIGGATNQIYEFDRNGNYSVTVTNDLGCGSTSESIHLCFPAATLTGNGDVLTASEGSAYQWYLNGEAIEGADEQKYAVLEAGHYSVKVTNADGCESFSAVIKRCFPNPTIAVSPESILVSTVGIAYQWYLDDEPISGATSQTLQADVNGSYRVEVLSYEECQALSDPVRVLVTSIDDGNIEHDLDYKIYPNPVKDYVKIKFTNNSSQTLTIQLTDVLGRTVHTNRYDQYEFDEEIDMGSLNEGVYLMHFVLEDKRVTERILKGK</sequence>
<dbReference type="InterPro" id="IPR007110">
    <property type="entry name" value="Ig-like_dom"/>
</dbReference>
<dbReference type="RefSeq" id="WP_346755127.1">
    <property type="nucleotide sequence ID" value="NZ_JAUJEA010000015.1"/>
</dbReference>
<dbReference type="PANTHER" id="PTHR35580:SF1">
    <property type="entry name" value="PHYTASE-LIKE DOMAIN-CONTAINING PROTEIN"/>
    <property type="match status" value="1"/>
</dbReference>
<feature type="domain" description="Ig-like" evidence="1">
    <location>
        <begin position="558"/>
        <end position="636"/>
    </location>
</feature>
<dbReference type="InterPro" id="IPR026444">
    <property type="entry name" value="Secre_tail"/>
</dbReference>
<reference evidence="2" key="1">
    <citation type="submission" date="2023-06" db="EMBL/GenBank/DDBJ databases">
        <title>Genomic of Parafulvivirga corallium.</title>
        <authorList>
            <person name="Wang G."/>
        </authorList>
    </citation>
    <scope>NUCLEOTIDE SEQUENCE</scope>
    <source>
        <strain evidence="2">BMA10</strain>
    </source>
</reference>
<organism evidence="2 3">
    <name type="scientific">Splendidivirga corallicola</name>
    <dbReference type="NCBI Taxonomy" id="3051826"/>
    <lineage>
        <taxon>Bacteria</taxon>
        <taxon>Pseudomonadati</taxon>
        <taxon>Bacteroidota</taxon>
        <taxon>Cytophagia</taxon>
        <taxon>Cytophagales</taxon>
        <taxon>Splendidivirgaceae</taxon>
        <taxon>Splendidivirga</taxon>
    </lineage>
</organism>
<accession>A0ABT8KWF7</accession>
<dbReference type="CDD" id="cd00146">
    <property type="entry name" value="PKD"/>
    <property type="match status" value="1"/>
</dbReference>
<keyword evidence="3" id="KW-1185">Reference proteome</keyword>
<dbReference type="Pfam" id="PF18962">
    <property type="entry name" value="Por_Secre_tail"/>
    <property type="match status" value="1"/>
</dbReference>
<comment type="caution">
    <text evidence="2">The sequence shown here is derived from an EMBL/GenBank/DDBJ whole genome shotgun (WGS) entry which is preliminary data.</text>
</comment>
<dbReference type="Gene3D" id="2.60.40.10">
    <property type="entry name" value="Immunoglobulins"/>
    <property type="match status" value="7"/>
</dbReference>
<dbReference type="PANTHER" id="PTHR35580">
    <property type="entry name" value="CELL SURFACE GLYCOPROTEIN (S-LAYER PROTEIN)-LIKE PROTEIN"/>
    <property type="match status" value="1"/>
</dbReference>
<dbReference type="SUPFAM" id="SSF101898">
    <property type="entry name" value="NHL repeat"/>
    <property type="match status" value="1"/>
</dbReference>
<proteinExistence type="predicted"/>
<dbReference type="Proteomes" id="UP001172082">
    <property type="component" value="Unassembled WGS sequence"/>
</dbReference>
<dbReference type="PROSITE" id="PS50835">
    <property type="entry name" value="IG_LIKE"/>
    <property type="match status" value="1"/>
</dbReference>
<protein>
    <submittedName>
        <fullName evidence="2">T9SS type A sorting domain-containing protein</fullName>
    </submittedName>
</protein>
<dbReference type="EMBL" id="JAUJEA010000015">
    <property type="protein sequence ID" value="MDN5205105.1"/>
    <property type="molecule type" value="Genomic_DNA"/>
</dbReference>
<evidence type="ECO:0000313" key="2">
    <source>
        <dbReference type="EMBL" id="MDN5205105.1"/>
    </source>
</evidence>